<dbReference type="InterPro" id="IPR017515">
    <property type="entry name" value="MeMalonyl-CoA_epimerase"/>
</dbReference>
<dbReference type="Gene3D" id="3.10.180.10">
    <property type="entry name" value="2,3-Dihydroxybiphenyl 1,2-Dioxygenase, domain 1"/>
    <property type="match status" value="1"/>
</dbReference>
<dbReference type="PANTHER" id="PTHR43048:SF3">
    <property type="entry name" value="METHYLMALONYL-COA EPIMERASE, MITOCHONDRIAL"/>
    <property type="match status" value="1"/>
</dbReference>
<dbReference type="InterPro" id="IPR051785">
    <property type="entry name" value="MMCE/EMCE_epimerase"/>
</dbReference>
<dbReference type="InterPro" id="IPR029068">
    <property type="entry name" value="Glyas_Bleomycin-R_OHBP_Dase"/>
</dbReference>
<evidence type="ECO:0000313" key="4">
    <source>
        <dbReference type="EMBL" id="PJF47817.1"/>
    </source>
</evidence>
<sequence length="134" mass="14700">MKLDHLAIAVADLDAALTFYRDALGLELDGIEAVEREGVRIAFLPLGDGTSRIELVQPTRDDTGIAKWMAKHGPGMHHVCLAVPNLESALARLVAHGCELIHPQPVRREDGTPYAFIHPRSAFGVLVELYEKPE</sequence>
<evidence type="ECO:0000256" key="2">
    <source>
        <dbReference type="ARBA" id="ARBA00022723"/>
    </source>
</evidence>
<dbReference type="PANTHER" id="PTHR43048">
    <property type="entry name" value="METHYLMALONYL-COA EPIMERASE"/>
    <property type="match status" value="1"/>
</dbReference>
<reference evidence="4 5" key="1">
    <citation type="submission" date="2017-11" db="EMBL/GenBank/DDBJ databases">
        <title>Evolution of Phototrophy in the Chloroflexi Phylum Driven by Horizontal Gene Transfer.</title>
        <authorList>
            <person name="Ward L.M."/>
            <person name="Hemp J."/>
            <person name="Shih P.M."/>
            <person name="Mcglynn S.E."/>
            <person name="Fischer W."/>
        </authorList>
    </citation>
    <scope>NUCLEOTIDE SEQUENCE [LARGE SCALE GENOMIC DNA]</scope>
    <source>
        <strain evidence="4">JP3_7</strain>
    </source>
</reference>
<evidence type="ECO:0000256" key="1">
    <source>
        <dbReference type="ARBA" id="ARBA00009308"/>
    </source>
</evidence>
<dbReference type="CDD" id="cd07249">
    <property type="entry name" value="MMCE"/>
    <property type="match status" value="1"/>
</dbReference>
<comment type="similarity">
    <text evidence="1">Belongs to the methylmalonyl-CoA epimerase family.</text>
</comment>
<dbReference type="EMBL" id="PGTN01000034">
    <property type="protein sequence ID" value="PJF47817.1"/>
    <property type="molecule type" value="Genomic_DNA"/>
</dbReference>
<dbReference type="GO" id="GO:0046491">
    <property type="term" value="P:L-methylmalonyl-CoA metabolic process"/>
    <property type="evidence" value="ECO:0007669"/>
    <property type="project" value="TreeGrafter"/>
</dbReference>
<dbReference type="AlphaFoldDB" id="A0A2M8QDD6"/>
<dbReference type="PROSITE" id="PS51819">
    <property type="entry name" value="VOC"/>
    <property type="match status" value="1"/>
</dbReference>
<dbReference type="SUPFAM" id="SSF54593">
    <property type="entry name" value="Glyoxalase/Bleomycin resistance protein/Dihydroxybiphenyl dioxygenase"/>
    <property type="match status" value="1"/>
</dbReference>
<dbReference type="GO" id="GO:0046872">
    <property type="term" value="F:metal ion binding"/>
    <property type="evidence" value="ECO:0007669"/>
    <property type="project" value="UniProtKB-KW"/>
</dbReference>
<accession>A0A2M8QDD6</accession>
<dbReference type="Pfam" id="PF13669">
    <property type="entry name" value="Glyoxalase_4"/>
    <property type="match status" value="1"/>
</dbReference>
<dbReference type="Proteomes" id="UP000230790">
    <property type="component" value="Unassembled WGS sequence"/>
</dbReference>
<protein>
    <submittedName>
        <fullName evidence="4">Methylmalonyl-CoA epimerase</fullName>
    </submittedName>
</protein>
<keyword evidence="2" id="KW-0479">Metal-binding</keyword>
<dbReference type="InterPro" id="IPR037523">
    <property type="entry name" value="VOC_core"/>
</dbReference>
<proteinExistence type="inferred from homology"/>
<feature type="domain" description="VOC" evidence="3">
    <location>
        <begin position="2"/>
        <end position="132"/>
    </location>
</feature>
<comment type="caution">
    <text evidence="4">The sequence shown here is derived from an EMBL/GenBank/DDBJ whole genome shotgun (WGS) entry which is preliminary data.</text>
</comment>
<evidence type="ECO:0000259" key="3">
    <source>
        <dbReference type="PROSITE" id="PS51819"/>
    </source>
</evidence>
<gene>
    <name evidence="4" type="primary">mce</name>
    <name evidence="4" type="ORF">CUN48_06700</name>
</gene>
<evidence type="ECO:0000313" key="5">
    <source>
        <dbReference type="Proteomes" id="UP000230790"/>
    </source>
</evidence>
<name>A0A2M8QDD6_9CHLR</name>
<dbReference type="GO" id="GO:0004493">
    <property type="term" value="F:methylmalonyl-CoA epimerase activity"/>
    <property type="evidence" value="ECO:0007669"/>
    <property type="project" value="TreeGrafter"/>
</dbReference>
<organism evidence="4 5">
    <name type="scientific">Candidatus Thermofonsia Clade 3 bacterium</name>
    <dbReference type="NCBI Taxonomy" id="2364212"/>
    <lineage>
        <taxon>Bacteria</taxon>
        <taxon>Bacillati</taxon>
        <taxon>Chloroflexota</taxon>
        <taxon>Candidatus Thermofontia</taxon>
        <taxon>Candidatus Thermofonsia Clade 3</taxon>
    </lineage>
</organism>
<dbReference type="NCBIfam" id="TIGR03081">
    <property type="entry name" value="metmalonyl_epim"/>
    <property type="match status" value="1"/>
</dbReference>